<accession>A0A0P1FBP6</accession>
<dbReference type="AlphaFoldDB" id="A0A0P1FBP6"/>
<keyword evidence="3" id="KW-1185">Reference proteome</keyword>
<dbReference type="EMBL" id="CYSA01000018">
    <property type="protein sequence ID" value="CUH65630.1"/>
    <property type="molecule type" value="Genomic_DNA"/>
</dbReference>
<gene>
    <name evidence="2" type="ORF">TG4357_01967</name>
</gene>
<evidence type="ECO:0000313" key="3">
    <source>
        <dbReference type="Proteomes" id="UP000051587"/>
    </source>
</evidence>
<feature type="region of interest" description="Disordered" evidence="1">
    <location>
        <begin position="41"/>
        <end position="115"/>
    </location>
</feature>
<name>A0A0P1FBP6_THAGE</name>
<evidence type="ECO:0000256" key="1">
    <source>
        <dbReference type="SAM" id="MobiDB-lite"/>
    </source>
</evidence>
<dbReference type="Proteomes" id="UP000051587">
    <property type="component" value="Unassembled WGS sequence"/>
</dbReference>
<feature type="compositionally biased region" description="Acidic residues" evidence="1">
    <location>
        <begin position="105"/>
        <end position="115"/>
    </location>
</feature>
<reference evidence="2 3" key="1">
    <citation type="submission" date="2015-09" db="EMBL/GenBank/DDBJ databases">
        <authorList>
            <consortium name="Swine Surveillance"/>
        </authorList>
    </citation>
    <scope>NUCLEOTIDE SEQUENCE [LARGE SCALE GENOMIC DNA]</scope>
    <source>
        <strain evidence="2 3">CECT 4357</strain>
    </source>
</reference>
<proteinExistence type="predicted"/>
<protein>
    <submittedName>
        <fullName evidence="2">Uncharacterized protein</fullName>
    </submittedName>
</protein>
<evidence type="ECO:0000313" key="2">
    <source>
        <dbReference type="EMBL" id="CUH65630.1"/>
    </source>
</evidence>
<sequence length="115" mass="12286">MIHVMNPYQMSTAFFRLASLSLECQMEMMQALSKMSMAAIPASKTQTGAETATTVESAPKRKVATKPATARSHGAAKPQAAKSRQTRKPSAPPVMPETSAKTTSDGEDSQDNMPV</sequence>
<dbReference type="RefSeq" id="WP_058262716.1">
    <property type="nucleotide sequence ID" value="NZ_CP051181.1"/>
</dbReference>
<feature type="compositionally biased region" description="Polar residues" evidence="1">
    <location>
        <begin position="43"/>
        <end position="56"/>
    </location>
</feature>
<dbReference type="OrthoDB" id="9997835at2"/>
<organism evidence="2 3">
    <name type="scientific">Thalassovita gelatinovora</name>
    <name type="common">Thalassobius gelatinovorus</name>
    <dbReference type="NCBI Taxonomy" id="53501"/>
    <lineage>
        <taxon>Bacteria</taxon>
        <taxon>Pseudomonadati</taxon>
        <taxon>Pseudomonadota</taxon>
        <taxon>Alphaproteobacteria</taxon>
        <taxon>Rhodobacterales</taxon>
        <taxon>Roseobacteraceae</taxon>
        <taxon>Thalassovita</taxon>
    </lineage>
</organism>
<dbReference type="STRING" id="53501.SAMN04488043_11487"/>